<dbReference type="PROSITE" id="PS51257">
    <property type="entry name" value="PROKAR_LIPOPROTEIN"/>
    <property type="match status" value="1"/>
</dbReference>
<feature type="domain" description="SCP" evidence="2">
    <location>
        <begin position="22"/>
        <end position="166"/>
    </location>
</feature>
<evidence type="ECO:0000313" key="3">
    <source>
        <dbReference type="WBParaSite" id="MCU_000190-RA"/>
    </source>
</evidence>
<sequence length="205" mass="23153">MQMRIGMLLVFWLAMACGLQEKDRKTIEDFCRKLREEVQPPASDMQLITYSTELEQAALDYVKTCTPKGEEAGCSGEHLDRGIVYFVGYGTPYQFQHYLQVVSRQKQHYDYEKNTCTGPCSHYLQFVVANATEVGCATYYSKESASSGKAFNHIAICFFDQKYKEGERPYEKGPSCSKCPLGSECVRKQCGPATSKYTLSPTDES</sequence>
<feature type="chain" id="PRO_5024465480" evidence="1">
    <location>
        <begin position="19"/>
        <end position="205"/>
    </location>
</feature>
<evidence type="ECO:0000256" key="1">
    <source>
        <dbReference type="SAM" id="SignalP"/>
    </source>
</evidence>
<evidence type="ECO:0000259" key="2">
    <source>
        <dbReference type="SMART" id="SM00198"/>
    </source>
</evidence>
<organism evidence="3">
    <name type="scientific">Mesocestoides corti</name>
    <name type="common">Flatworm</name>
    <dbReference type="NCBI Taxonomy" id="53468"/>
    <lineage>
        <taxon>Eukaryota</taxon>
        <taxon>Metazoa</taxon>
        <taxon>Spiralia</taxon>
        <taxon>Lophotrochozoa</taxon>
        <taxon>Platyhelminthes</taxon>
        <taxon>Cestoda</taxon>
        <taxon>Eucestoda</taxon>
        <taxon>Cyclophyllidea</taxon>
        <taxon>Mesocestoididae</taxon>
        <taxon>Mesocestoides</taxon>
    </lineage>
</organism>
<reference evidence="3" key="1">
    <citation type="submission" date="2019-11" db="UniProtKB">
        <authorList>
            <consortium name="WormBaseParasite"/>
        </authorList>
    </citation>
    <scope>IDENTIFICATION</scope>
</reference>
<dbReference type="InterPro" id="IPR035940">
    <property type="entry name" value="CAP_sf"/>
</dbReference>
<dbReference type="InterPro" id="IPR014044">
    <property type="entry name" value="CAP_dom"/>
</dbReference>
<dbReference type="SMART" id="SM00198">
    <property type="entry name" value="SCP"/>
    <property type="match status" value="1"/>
</dbReference>
<keyword evidence="1" id="KW-0732">Signal</keyword>
<protein>
    <submittedName>
        <fullName evidence="3">SCP domain-containing protein</fullName>
    </submittedName>
</protein>
<dbReference type="SUPFAM" id="SSF55797">
    <property type="entry name" value="PR-1-like"/>
    <property type="match status" value="1"/>
</dbReference>
<feature type="signal peptide" evidence="1">
    <location>
        <begin position="1"/>
        <end position="18"/>
    </location>
</feature>
<accession>A0A5K3EHB5</accession>
<dbReference type="AlphaFoldDB" id="A0A5K3EHB5"/>
<name>A0A5K3EHB5_MESCO</name>
<proteinExistence type="predicted"/>
<dbReference type="WBParaSite" id="MCU_000190-RA">
    <property type="protein sequence ID" value="MCU_000190-RA"/>
    <property type="gene ID" value="MCU_000190"/>
</dbReference>
<dbReference type="Gene3D" id="3.40.33.10">
    <property type="entry name" value="CAP"/>
    <property type="match status" value="1"/>
</dbReference>
<dbReference type="Pfam" id="PF00188">
    <property type="entry name" value="CAP"/>
    <property type="match status" value="1"/>
</dbReference>